<protein>
    <submittedName>
        <fullName evidence="1">Uncharacterized protein</fullName>
    </submittedName>
</protein>
<evidence type="ECO:0000313" key="1">
    <source>
        <dbReference type="EMBL" id="CCX31359.1"/>
    </source>
</evidence>
<evidence type="ECO:0000313" key="2">
    <source>
        <dbReference type="Proteomes" id="UP000018144"/>
    </source>
</evidence>
<dbReference type="Proteomes" id="UP000018144">
    <property type="component" value="Unassembled WGS sequence"/>
</dbReference>
<accession>U4LGY5</accession>
<proteinExistence type="predicted"/>
<sequence>MVNDSILEMLFNVKPRTLTMFYNSSLKTTGVLSSENERNTKSQRKVFSVDIRDEPRQFPENREKSNDHELIAWTNRPRISAIDYPTRRSGPGIEQKQPNSCFTVGLCNNGGAGSGAET</sequence>
<dbReference type="EMBL" id="HF935589">
    <property type="protein sequence ID" value="CCX31359.1"/>
    <property type="molecule type" value="Genomic_DNA"/>
</dbReference>
<keyword evidence="2" id="KW-1185">Reference proteome</keyword>
<name>U4LGY5_PYROM</name>
<reference evidence="1 2" key="1">
    <citation type="journal article" date="2013" name="PLoS Genet.">
        <title>The genome and development-dependent transcriptomes of Pyronema confluens: a window into fungal evolution.</title>
        <authorList>
            <person name="Traeger S."/>
            <person name="Altegoer F."/>
            <person name="Freitag M."/>
            <person name="Gabaldon T."/>
            <person name="Kempken F."/>
            <person name="Kumar A."/>
            <person name="Marcet-Houben M."/>
            <person name="Poggeler S."/>
            <person name="Stajich J.E."/>
            <person name="Nowrousian M."/>
        </authorList>
    </citation>
    <scope>NUCLEOTIDE SEQUENCE [LARGE SCALE GENOMIC DNA]</scope>
    <source>
        <strain evidence="2">CBS 100304</strain>
        <tissue evidence="1">Vegetative mycelium</tissue>
    </source>
</reference>
<dbReference type="AlphaFoldDB" id="U4LGY5"/>
<organism evidence="1 2">
    <name type="scientific">Pyronema omphalodes (strain CBS 100304)</name>
    <name type="common">Pyronema confluens</name>
    <dbReference type="NCBI Taxonomy" id="1076935"/>
    <lineage>
        <taxon>Eukaryota</taxon>
        <taxon>Fungi</taxon>
        <taxon>Dikarya</taxon>
        <taxon>Ascomycota</taxon>
        <taxon>Pezizomycotina</taxon>
        <taxon>Pezizomycetes</taxon>
        <taxon>Pezizales</taxon>
        <taxon>Pyronemataceae</taxon>
        <taxon>Pyronema</taxon>
    </lineage>
</organism>
<gene>
    <name evidence="1" type="ORF">PCON_10660</name>
</gene>